<dbReference type="GO" id="GO:0043138">
    <property type="term" value="F:3'-5' DNA helicase activity"/>
    <property type="evidence" value="ECO:0007669"/>
    <property type="project" value="TreeGrafter"/>
</dbReference>
<evidence type="ECO:0000259" key="1">
    <source>
        <dbReference type="Pfam" id="PF17855"/>
    </source>
</evidence>
<dbReference type="InterPro" id="IPR027417">
    <property type="entry name" value="P-loop_NTPase"/>
</dbReference>
<protein>
    <recommendedName>
        <fullName evidence="5">DNA replication licensing factor MCM2</fullName>
    </recommendedName>
</protein>
<dbReference type="InterPro" id="IPR041562">
    <property type="entry name" value="MCM_lid"/>
</dbReference>
<dbReference type="GO" id="GO:0003697">
    <property type="term" value="F:single-stranded DNA binding"/>
    <property type="evidence" value="ECO:0007669"/>
    <property type="project" value="TreeGrafter"/>
</dbReference>
<feature type="domain" description="DNA replication licensing factor MCM2-like winged-helix" evidence="2">
    <location>
        <begin position="92"/>
        <end position="168"/>
    </location>
</feature>
<accession>A0A815WHG4</accession>
<name>A0A815WHG4_9BILA</name>
<dbReference type="EMBL" id="CAJNOG010004685">
    <property type="protein sequence ID" value="CAF1544091.1"/>
    <property type="molecule type" value="Genomic_DNA"/>
</dbReference>
<gene>
    <name evidence="3" type="ORF">JYZ213_LOCUS45889</name>
</gene>
<dbReference type="InterPro" id="IPR031327">
    <property type="entry name" value="MCM"/>
</dbReference>
<sequence>MTSVDQDKVAQLYAKLRRESLVTGSVPVTVRQIESIVRIAEAHARMHLRDFVNDDDINVAIQIVLQSFIDAQKYGIMRTMKKVFQRYLTYKKDNNEFLLFLLKQLFHENLAFQRNRYGADRVASAGAPIKISEEDLKSRARQYSVLDLKQFYESPLFRSHGFKYEDKFITQVL</sequence>
<dbReference type="Pfam" id="PF23669">
    <property type="entry name" value="WHD_MCM2"/>
    <property type="match status" value="1"/>
</dbReference>
<evidence type="ECO:0000259" key="2">
    <source>
        <dbReference type="Pfam" id="PF23669"/>
    </source>
</evidence>
<dbReference type="GO" id="GO:0005524">
    <property type="term" value="F:ATP binding"/>
    <property type="evidence" value="ECO:0007669"/>
    <property type="project" value="InterPro"/>
</dbReference>
<evidence type="ECO:0000313" key="3">
    <source>
        <dbReference type="EMBL" id="CAF1544091.1"/>
    </source>
</evidence>
<proteinExistence type="predicted"/>
<organism evidence="3 4">
    <name type="scientific">Adineta steineri</name>
    <dbReference type="NCBI Taxonomy" id="433720"/>
    <lineage>
        <taxon>Eukaryota</taxon>
        <taxon>Metazoa</taxon>
        <taxon>Spiralia</taxon>
        <taxon>Gnathifera</taxon>
        <taxon>Rotifera</taxon>
        <taxon>Eurotatoria</taxon>
        <taxon>Bdelloidea</taxon>
        <taxon>Adinetida</taxon>
        <taxon>Adinetidae</taxon>
        <taxon>Adineta</taxon>
    </lineage>
</organism>
<reference evidence="3" key="1">
    <citation type="submission" date="2021-02" db="EMBL/GenBank/DDBJ databases">
        <authorList>
            <person name="Nowell W R."/>
        </authorList>
    </citation>
    <scope>NUCLEOTIDE SEQUENCE</scope>
</reference>
<dbReference type="PANTHER" id="PTHR11630:SF44">
    <property type="entry name" value="DNA REPLICATION LICENSING FACTOR MCM2"/>
    <property type="match status" value="1"/>
</dbReference>
<dbReference type="Gene3D" id="3.40.50.300">
    <property type="entry name" value="P-loop containing nucleotide triphosphate hydrolases"/>
    <property type="match status" value="1"/>
</dbReference>
<dbReference type="GO" id="GO:0042555">
    <property type="term" value="C:MCM complex"/>
    <property type="evidence" value="ECO:0007669"/>
    <property type="project" value="TreeGrafter"/>
</dbReference>
<dbReference type="InterPro" id="IPR059098">
    <property type="entry name" value="WHD_MCM2"/>
</dbReference>
<dbReference type="Pfam" id="PF17855">
    <property type="entry name" value="MCM_lid"/>
    <property type="match status" value="1"/>
</dbReference>
<evidence type="ECO:0000313" key="4">
    <source>
        <dbReference type="Proteomes" id="UP000663845"/>
    </source>
</evidence>
<comment type="caution">
    <text evidence="3">The sequence shown here is derived from an EMBL/GenBank/DDBJ whole genome shotgun (WGS) entry which is preliminary data.</text>
</comment>
<dbReference type="GO" id="GO:0000727">
    <property type="term" value="P:double-strand break repair via break-induced replication"/>
    <property type="evidence" value="ECO:0007669"/>
    <property type="project" value="TreeGrafter"/>
</dbReference>
<dbReference type="Proteomes" id="UP000663845">
    <property type="component" value="Unassembled WGS sequence"/>
</dbReference>
<dbReference type="GO" id="GO:0005634">
    <property type="term" value="C:nucleus"/>
    <property type="evidence" value="ECO:0007669"/>
    <property type="project" value="TreeGrafter"/>
</dbReference>
<dbReference type="GO" id="GO:1902975">
    <property type="term" value="P:mitotic DNA replication initiation"/>
    <property type="evidence" value="ECO:0007669"/>
    <property type="project" value="TreeGrafter"/>
</dbReference>
<dbReference type="AlphaFoldDB" id="A0A815WHG4"/>
<feature type="domain" description="MCM AAA-lid" evidence="1">
    <location>
        <begin position="2"/>
        <end position="68"/>
    </location>
</feature>
<dbReference type="PANTHER" id="PTHR11630">
    <property type="entry name" value="DNA REPLICATION LICENSING FACTOR MCM FAMILY MEMBER"/>
    <property type="match status" value="1"/>
</dbReference>
<dbReference type="GO" id="GO:0017116">
    <property type="term" value="F:single-stranded DNA helicase activity"/>
    <property type="evidence" value="ECO:0007669"/>
    <property type="project" value="TreeGrafter"/>
</dbReference>
<evidence type="ECO:0008006" key="5">
    <source>
        <dbReference type="Google" id="ProtNLM"/>
    </source>
</evidence>